<reference evidence="1" key="1">
    <citation type="submission" date="2023-03" db="EMBL/GenBank/DDBJ databases">
        <title>Massive genome expansion in bonnet fungi (Mycena s.s.) driven by repeated elements and novel gene families across ecological guilds.</title>
        <authorList>
            <consortium name="Lawrence Berkeley National Laboratory"/>
            <person name="Harder C.B."/>
            <person name="Miyauchi S."/>
            <person name="Viragh M."/>
            <person name="Kuo A."/>
            <person name="Thoen E."/>
            <person name="Andreopoulos B."/>
            <person name="Lu D."/>
            <person name="Skrede I."/>
            <person name="Drula E."/>
            <person name="Henrissat B."/>
            <person name="Morin E."/>
            <person name="Kohler A."/>
            <person name="Barry K."/>
            <person name="LaButti K."/>
            <person name="Morin E."/>
            <person name="Salamov A."/>
            <person name="Lipzen A."/>
            <person name="Mereny Z."/>
            <person name="Hegedus B."/>
            <person name="Baldrian P."/>
            <person name="Stursova M."/>
            <person name="Weitz H."/>
            <person name="Taylor A."/>
            <person name="Grigoriev I.V."/>
            <person name="Nagy L.G."/>
            <person name="Martin F."/>
            <person name="Kauserud H."/>
        </authorList>
    </citation>
    <scope>NUCLEOTIDE SEQUENCE</scope>
    <source>
        <strain evidence="1">9144</strain>
    </source>
</reference>
<evidence type="ECO:0000313" key="2">
    <source>
        <dbReference type="Proteomes" id="UP001219525"/>
    </source>
</evidence>
<dbReference type="AlphaFoldDB" id="A0AAD6V1Q1"/>
<name>A0AAD6V1Q1_9AGAR</name>
<sequence>MPVATLPHFNGLVANAIIAHSRVTAVQIIILDNSDKYPPHGIKPPQLTSRDNSDSLSQIHNTLCAGSHGPSFRDALLCSASHVAQLANGQRPWKSSAIIVHLLAAGVRLAYYVGIDINPKSEATMRDALVPIIGAKRFKFAYLIADFYKCSADDIPEPPRLTRPGDLLLSEMQVFQTLRSGAAEIIKDFYYHPEMCRFSGLVGRQFDPACSLASGEGDKTEYLLYLVPMQTEVGAVKVATTLISVLVDGAKRYVLTNSCLKYTPDQFNLARQTMGKFVVRKVLETNDKSVVFHITERL</sequence>
<organism evidence="1 2">
    <name type="scientific">Mycena pura</name>
    <dbReference type="NCBI Taxonomy" id="153505"/>
    <lineage>
        <taxon>Eukaryota</taxon>
        <taxon>Fungi</taxon>
        <taxon>Dikarya</taxon>
        <taxon>Basidiomycota</taxon>
        <taxon>Agaricomycotina</taxon>
        <taxon>Agaricomycetes</taxon>
        <taxon>Agaricomycetidae</taxon>
        <taxon>Agaricales</taxon>
        <taxon>Marasmiineae</taxon>
        <taxon>Mycenaceae</taxon>
        <taxon>Mycena</taxon>
    </lineage>
</organism>
<evidence type="ECO:0000313" key="1">
    <source>
        <dbReference type="EMBL" id="KAJ7200588.1"/>
    </source>
</evidence>
<dbReference type="EMBL" id="JARJCW010000062">
    <property type="protein sequence ID" value="KAJ7200588.1"/>
    <property type="molecule type" value="Genomic_DNA"/>
</dbReference>
<gene>
    <name evidence="1" type="ORF">GGX14DRAFT_536379</name>
</gene>
<proteinExistence type="predicted"/>
<accession>A0AAD6V1Q1</accession>
<comment type="caution">
    <text evidence="1">The sequence shown here is derived from an EMBL/GenBank/DDBJ whole genome shotgun (WGS) entry which is preliminary data.</text>
</comment>
<keyword evidence="2" id="KW-1185">Reference proteome</keyword>
<protein>
    <submittedName>
        <fullName evidence="1">Uncharacterized protein</fullName>
    </submittedName>
</protein>
<dbReference type="Proteomes" id="UP001219525">
    <property type="component" value="Unassembled WGS sequence"/>
</dbReference>